<feature type="domain" description="Reverse transcriptase Ty1/copia-type" evidence="1">
    <location>
        <begin position="4"/>
        <end position="127"/>
    </location>
</feature>
<sequence>MLSLYGDLNETIYMEQPPGYIAQGEKQCTVCKLKKAIYGLKQSLGAWFDKFIRIIGEFGFSRCQTGHSIFVQTMKLGMVALAVYVDDILITGSDIVGIEEEKTYLQKHFVTKDLGRLRPNISFFIGLVSQFMDKPRSIHWETALKILKYIKASHGKGLLFKRHGHVKIEAYSDADYVGSKDYMKFTSGYCTYVCGNLVTWRIKKQTTVARSTAEA</sequence>
<dbReference type="PANTHER" id="PTHR11439:SF463">
    <property type="entry name" value="REVERSE TRANSCRIPTASE TY1_COPIA-TYPE DOMAIN-CONTAINING PROTEIN"/>
    <property type="match status" value="1"/>
</dbReference>
<reference evidence="2" key="2">
    <citation type="journal article" date="2024" name="Plant">
        <title>Genomic evolution and insights into agronomic trait innovations of Sesamum species.</title>
        <authorList>
            <person name="Miao H."/>
            <person name="Wang L."/>
            <person name="Qu L."/>
            <person name="Liu H."/>
            <person name="Sun Y."/>
            <person name="Le M."/>
            <person name="Wang Q."/>
            <person name="Wei S."/>
            <person name="Zheng Y."/>
            <person name="Lin W."/>
            <person name="Duan Y."/>
            <person name="Cao H."/>
            <person name="Xiong S."/>
            <person name="Wang X."/>
            <person name="Wei L."/>
            <person name="Li C."/>
            <person name="Ma Q."/>
            <person name="Ju M."/>
            <person name="Zhao R."/>
            <person name="Li G."/>
            <person name="Mu C."/>
            <person name="Tian Q."/>
            <person name="Mei H."/>
            <person name="Zhang T."/>
            <person name="Gao T."/>
            <person name="Zhang H."/>
        </authorList>
    </citation>
    <scope>NUCLEOTIDE SEQUENCE</scope>
    <source>
        <strain evidence="2">G01</strain>
    </source>
</reference>
<name>A0AAW2IM74_9LAMI</name>
<dbReference type="EMBL" id="JACGWK010001727">
    <property type="protein sequence ID" value="KAL0283439.1"/>
    <property type="molecule type" value="Genomic_DNA"/>
</dbReference>
<dbReference type="AlphaFoldDB" id="A0AAW2IM74"/>
<evidence type="ECO:0000313" key="2">
    <source>
        <dbReference type="EMBL" id="KAL0283439.1"/>
    </source>
</evidence>
<evidence type="ECO:0000259" key="1">
    <source>
        <dbReference type="Pfam" id="PF07727"/>
    </source>
</evidence>
<organism evidence="2">
    <name type="scientific">Sesamum angustifolium</name>
    <dbReference type="NCBI Taxonomy" id="2727405"/>
    <lineage>
        <taxon>Eukaryota</taxon>
        <taxon>Viridiplantae</taxon>
        <taxon>Streptophyta</taxon>
        <taxon>Embryophyta</taxon>
        <taxon>Tracheophyta</taxon>
        <taxon>Spermatophyta</taxon>
        <taxon>Magnoliopsida</taxon>
        <taxon>eudicotyledons</taxon>
        <taxon>Gunneridae</taxon>
        <taxon>Pentapetalae</taxon>
        <taxon>asterids</taxon>
        <taxon>lamiids</taxon>
        <taxon>Lamiales</taxon>
        <taxon>Pedaliaceae</taxon>
        <taxon>Sesamum</taxon>
    </lineage>
</organism>
<dbReference type="InterPro" id="IPR013103">
    <property type="entry name" value="RVT_2"/>
</dbReference>
<accession>A0AAW2IM74</accession>
<dbReference type="PANTHER" id="PTHR11439">
    <property type="entry name" value="GAG-POL-RELATED RETROTRANSPOSON"/>
    <property type="match status" value="1"/>
</dbReference>
<proteinExistence type="predicted"/>
<dbReference type="CDD" id="cd09272">
    <property type="entry name" value="RNase_HI_RT_Ty1"/>
    <property type="match status" value="1"/>
</dbReference>
<reference evidence="2" key="1">
    <citation type="submission" date="2020-06" db="EMBL/GenBank/DDBJ databases">
        <authorList>
            <person name="Li T."/>
            <person name="Hu X."/>
            <person name="Zhang T."/>
            <person name="Song X."/>
            <person name="Zhang H."/>
            <person name="Dai N."/>
            <person name="Sheng W."/>
            <person name="Hou X."/>
            <person name="Wei L."/>
        </authorList>
    </citation>
    <scope>NUCLEOTIDE SEQUENCE</scope>
    <source>
        <strain evidence="2">G01</strain>
        <tissue evidence="2">Leaf</tissue>
    </source>
</reference>
<dbReference type="Pfam" id="PF07727">
    <property type="entry name" value="RVT_2"/>
    <property type="match status" value="1"/>
</dbReference>
<comment type="caution">
    <text evidence="2">The sequence shown here is derived from an EMBL/GenBank/DDBJ whole genome shotgun (WGS) entry which is preliminary data.</text>
</comment>
<protein>
    <submittedName>
        <fullName evidence="2">Retrovirus-related Pol polyprotein from transposon RE1</fullName>
    </submittedName>
</protein>
<gene>
    <name evidence="2" type="ORF">Sangu_2890500</name>
</gene>